<evidence type="ECO:0000256" key="2">
    <source>
        <dbReference type="ARBA" id="ARBA00022737"/>
    </source>
</evidence>
<dbReference type="PANTHER" id="PTHR46652:SF3">
    <property type="entry name" value="LEUCINE-RICH REPEAT-CONTAINING PROTEIN 9"/>
    <property type="match status" value="1"/>
</dbReference>
<keyword evidence="3" id="KW-0472">Membrane</keyword>
<keyword evidence="3" id="KW-0812">Transmembrane</keyword>
<comment type="caution">
    <text evidence="4">The sequence shown here is derived from an EMBL/GenBank/DDBJ whole genome shotgun (WGS) entry which is preliminary data.</text>
</comment>
<keyword evidence="5" id="KW-1185">Reference proteome</keyword>
<evidence type="ECO:0008006" key="6">
    <source>
        <dbReference type="Google" id="ProtNLM"/>
    </source>
</evidence>
<dbReference type="Pfam" id="PF12799">
    <property type="entry name" value="LRR_4"/>
    <property type="match status" value="2"/>
</dbReference>
<dbReference type="Gene3D" id="3.80.10.10">
    <property type="entry name" value="Ribonuclease Inhibitor"/>
    <property type="match status" value="6"/>
</dbReference>
<feature type="transmembrane region" description="Helical" evidence="3">
    <location>
        <begin position="79"/>
        <end position="103"/>
    </location>
</feature>
<name>A0ABQ5JT51_9EUKA</name>
<evidence type="ECO:0000256" key="1">
    <source>
        <dbReference type="ARBA" id="ARBA00022614"/>
    </source>
</evidence>
<reference evidence="4" key="1">
    <citation type="submission" date="2022-03" db="EMBL/GenBank/DDBJ databases">
        <title>Draft genome sequence of Aduncisulcus paluster, a free-living microaerophilic Fornicata.</title>
        <authorList>
            <person name="Yuyama I."/>
            <person name="Kume K."/>
            <person name="Tamura T."/>
            <person name="Inagaki Y."/>
            <person name="Hashimoto T."/>
        </authorList>
    </citation>
    <scope>NUCLEOTIDE SEQUENCE</scope>
    <source>
        <strain evidence="4">NY0171</strain>
    </source>
</reference>
<proteinExistence type="predicted"/>
<dbReference type="PANTHER" id="PTHR46652">
    <property type="entry name" value="LEUCINE-RICH REPEAT AND IQ DOMAIN-CONTAINING PROTEIN 1-RELATED"/>
    <property type="match status" value="1"/>
</dbReference>
<feature type="non-terminal residue" evidence="4">
    <location>
        <position position="1888"/>
    </location>
</feature>
<sequence>MVVWGSKCHIIWVSNDGQIDFKKWIADETWISISTVDASITEFLPLETVVYIHYSSIFITIAGYNNSSHSKTKLRFTSACLSPIASLHIIWVLFAIMLVLPIYGSSDVIPDSFLLNDVCLALNHGAHCDDLTSDDLQDLTSLNTYFVDSFAGLGGATNLTTLYVSNTSSVSKQMGTSDIEQLPTSLETLTLNNIDIAPNTDFSRLTSLRALYLTVGDVSSGDYWATQLSSLSPLFDSDNNYDVTVQGMFPASLTTLSVAGRTSVTFPTFFTSLALSDGSALPALTTLDLSGTNVVDLSPLPASVTQYDYLADFMYLETYNTRDFNSIPSTVTELIIGFMAYTYLDFIDNLPNLIHLEISSCIVNLSKLIQVKDTLEYLSFRDAMIEGDCMVLGEFQNLKYLELENSGTCFNSPDLSSLTKLSHLILSGWDSYDEDWDISWISTLTQLEYLVLDGSYFPAFDITSIDVSNLKVLDISSYDITIDSYAFLNEATNLESLRIGKKSDFDVACVNIPDMSNLPNLRQLSIACPNYFDESGLENIAQLSKLESLTLISTPSSSSIETPDISSLSLLSSLKVLNMNDVYKLIDVSIPSFPSLEYLGLPNPPSDFTSVPDFSTVPKLRVFSWEDNNHITDFSNLSTASTLQSIMFPRCGLSDATQFSSVISSIAGLTDLTIFVNEPTNFDLGSATDLRHLKFFGSWSDMSEAIIPPNISELILIYMQLIHGPDLSSLTSLQVLDFGYNAELSDISFLATESCYSLKKLVLAGRSVEDISLLSMMTSLEWLDLFYNAVSNISPLKDLVSLKYLNLAYNAIEDISSLSALISLKYLYLRGNNITDISPLSSLVGLGALFISDNSITDISPLSSFESLVFLSIEYNDIDDASSLSSCTSLFYMDISHNNISDISFVASLPNLLYIVGYKNSISDISVLSSMEQLRHIELDDNLIEDITPIVNLPFLSYIDLSGNLISDVSPLSSFESSYLEYLSLFGNMISDVSPLFDITNVNESVELKIELGNNNICFGNEDEGTLIALFKSKHIGIYFGNQTCNCPSLDPDSDSTIAAISEGLVCSETAPSSETWTVTCMSDSYYTYSDSDTFTCTRSADCSGGCGYGSECRANSDGTHSCASVVPDVALHGCVSDMIDAADKVAVGDGTYEFGVASLKNISASTSLTCPSSSVSSLADCSGGCGYGSECRANSDGTHSCASVVPDVALHGCVSDMIDAADKVAVGDGTYEFGVASLKNISASTSLTCPSSSVSSLAGVEHIGSMTSINVSSNSIANISPLTTLSALTSIDVHSNQISDVSVLINENGSTTPLPSDVLLSLNISDNLICDIADVNSELTSYFTNSSFSLESSESEQTCMCSPEPDFSENEICSKNSSDTWGSKCWNGYYYDEGLELCVVSSSNIEIPDENLKNAICTQLGYSSTSDCTLNTVTILELTTLSASNVDSFEGLSSATNLLSLSVDGTATSSLEIGNTSMSDLPTSLELLSLANISLASDLSLSFLTNLEELLLDSDGNLIIGYVFIEDLPTSLQSISISSINITSDIDFSSLESLKELTLDSIDRVLTNAMISTLPASLTSVSILDSVFEFPIDFSGLKSLVSLTLNKNEISELGGFVSSLPPSLSSLDLSANSISDPTPLYSVSFTSLVSLDLDDNLICGMDADGIGDVKTRLSLASFSASANTCNCSALTSSFSFESGIVCKESWSDHWEPTCCSSCYHDVSVSISSDNSACVLIDRTESPEMYEKCHNLSSDNMLCAGDGSDGTEVSSNTISIMCIDGWYGKECTSECPVDSQDQVCKSEHSSGCNTLTHQCTCTDSYVGDLCTIAPNVTLGTLNMDAVLKHSICTSLGFSSTNCDDSSFVDDIGIEEVETISGFTVRNTVRSIE</sequence>
<keyword evidence="1" id="KW-0433">Leucine-rich repeat</keyword>
<dbReference type="Proteomes" id="UP001057375">
    <property type="component" value="Unassembled WGS sequence"/>
</dbReference>
<dbReference type="InterPro" id="IPR025875">
    <property type="entry name" value="Leu-rich_rpt_4"/>
</dbReference>
<gene>
    <name evidence="4" type="ORF">ADUPG1_010558</name>
</gene>
<accession>A0ABQ5JT51</accession>
<dbReference type="InterPro" id="IPR003591">
    <property type="entry name" value="Leu-rich_rpt_typical-subtyp"/>
</dbReference>
<keyword evidence="3" id="KW-1133">Transmembrane helix</keyword>
<keyword evidence="2" id="KW-0677">Repeat</keyword>
<dbReference type="PROSITE" id="PS51450">
    <property type="entry name" value="LRR"/>
    <property type="match status" value="9"/>
</dbReference>
<organism evidence="4 5">
    <name type="scientific">Aduncisulcus paluster</name>
    <dbReference type="NCBI Taxonomy" id="2918883"/>
    <lineage>
        <taxon>Eukaryota</taxon>
        <taxon>Metamonada</taxon>
        <taxon>Carpediemonas-like organisms</taxon>
        <taxon>Aduncisulcus</taxon>
    </lineage>
</organism>
<dbReference type="InterPro" id="IPR050836">
    <property type="entry name" value="SDS22/Internalin_LRR"/>
</dbReference>
<dbReference type="EMBL" id="BQXS01011621">
    <property type="protein sequence ID" value="GKT14787.1"/>
    <property type="molecule type" value="Genomic_DNA"/>
</dbReference>
<protein>
    <recommendedName>
        <fullName evidence="6">EGF-like domain-containing protein</fullName>
    </recommendedName>
</protein>
<dbReference type="InterPro" id="IPR032675">
    <property type="entry name" value="LRR_dom_sf"/>
</dbReference>
<dbReference type="InterPro" id="IPR001611">
    <property type="entry name" value="Leu-rich_rpt"/>
</dbReference>
<evidence type="ECO:0000313" key="4">
    <source>
        <dbReference type="EMBL" id="GKT14787.1"/>
    </source>
</evidence>
<evidence type="ECO:0000313" key="5">
    <source>
        <dbReference type="Proteomes" id="UP001057375"/>
    </source>
</evidence>
<dbReference type="SMART" id="SM00365">
    <property type="entry name" value="LRR_SD22"/>
    <property type="match status" value="9"/>
</dbReference>
<evidence type="ECO:0000256" key="3">
    <source>
        <dbReference type="SAM" id="Phobius"/>
    </source>
</evidence>
<dbReference type="SUPFAM" id="SSF52058">
    <property type="entry name" value="L domain-like"/>
    <property type="match status" value="5"/>
</dbReference>
<dbReference type="SMART" id="SM00369">
    <property type="entry name" value="LRR_TYP"/>
    <property type="match status" value="7"/>
</dbReference>